<keyword evidence="1" id="KW-0012">Acyltransferase</keyword>
<dbReference type="GO" id="GO:0005777">
    <property type="term" value="C:peroxisome"/>
    <property type="evidence" value="ECO:0007669"/>
    <property type="project" value="TreeGrafter"/>
</dbReference>
<evidence type="ECO:0000256" key="1">
    <source>
        <dbReference type="ARBA" id="ARBA00023315"/>
    </source>
</evidence>
<dbReference type="Pfam" id="PF00755">
    <property type="entry name" value="Carn_acyltransf"/>
    <property type="match status" value="1"/>
</dbReference>
<organism evidence="3 4">
    <name type="scientific">Nothoprocta ornata</name>
    <dbReference type="NCBI Taxonomy" id="83376"/>
    <lineage>
        <taxon>Eukaryota</taxon>
        <taxon>Metazoa</taxon>
        <taxon>Chordata</taxon>
        <taxon>Craniata</taxon>
        <taxon>Vertebrata</taxon>
        <taxon>Euteleostomi</taxon>
        <taxon>Archelosauria</taxon>
        <taxon>Archosauria</taxon>
        <taxon>Dinosauria</taxon>
        <taxon>Saurischia</taxon>
        <taxon>Theropoda</taxon>
        <taxon>Coelurosauria</taxon>
        <taxon>Aves</taxon>
        <taxon>Palaeognathae</taxon>
        <taxon>Tinamiformes</taxon>
        <taxon>Tinamidae</taxon>
        <taxon>Nothoprocta</taxon>
    </lineage>
</organism>
<dbReference type="GO" id="GO:0019254">
    <property type="term" value="P:carnitine metabolic process, CoA-linked"/>
    <property type="evidence" value="ECO:0007669"/>
    <property type="project" value="TreeGrafter"/>
</dbReference>
<dbReference type="AlphaFoldDB" id="A0A7K7BJ18"/>
<accession>A0A7K7BJ18</accession>
<protein>
    <submittedName>
        <fullName evidence="3">CACP acetyltransferase</fullName>
    </submittedName>
</protein>
<sequence length="68" mass="7245">RRPARAAAQLLHGGGTGANSANRWFDKALQFIVGEDGTCGIIYDQAVIDGAAVADMADHVLDYWWAGL</sequence>
<dbReference type="SUPFAM" id="SSF52777">
    <property type="entry name" value="CoA-dependent acyltransferases"/>
    <property type="match status" value="1"/>
</dbReference>
<evidence type="ECO:0000313" key="4">
    <source>
        <dbReference type="Proteomes" id="UP000531938"/>
    </source>
</evidence>
<feature type="non-terminal residue" evidence="3">
    <location>
        <position position="1"/>
    </location>
</feature>
<name>A0A7K7BJ18_9AVES</name>
<dbReference type="InterPro" id="IPR000542">
    <property type="entry name" value="Carn_acyl_trans"/>
</dbReference>
<feature type="domain" description="Choline/carnitine acyltransferase" evidence="2">
    <location>
        <begin position="9"/>
        <end position="64"/>
    </location>
</feature>
<gene>
    <name evidence="3" type="primary">Crat_1</name>
    <name evidence="3" type="ORF">NOTORN_R15222</name>
</gene>
<dbReference type="Gene3D" id="3.30.559.70">
    <property type="entry name" value="Choline/Carnitine o-acyltransferase, domain 2"/>
    <property type="match status" value="1"/>
</dbReference>
<evidence type="ECO:0000313" key="3">
    <source>
        <dbReference type="EMBL" id="NWY08461.1"/>
    </source>
</evidence>
<dbReference type="InterPro" id="IPR042231">
    <property type="entry name" value="Cho/carn_acyl_trans_2"/>
</dbReference>
<keyword evidence="3" id="KW-0808">Transferase</keyword>
<dbReference type="Proteomes" id="UP000531938">
    <property type="component" value="Unassembled WGS sequence"/>
</dbReference>
<evidence type="ECO:0000259" key="2">
    <source>
        <dbReference type="Pfam" id="PF00755"/>
    </source>
</evidence>
<keyword evidence="4" id="KW-1185">Reference proteome</keyword>
<comment type="caution">
    <text evidence="3">The sequence shown here is derived from an EMBL/GenBank/DDBJ whole genome shotgun (WGS) entry which is preliminary data.</text>
</comment>
<proteinExistence type="predicted"/>
<feature type="non-terminal residue" evidence="3">
    <location>
        <position position="68"/>
    </location>
</feature>
<dbReference type="PANTHER" id="PTHR22589:SF47">
    <property type="entry name" value="CHOLINE_CARNITINE ACYLTRANSFERASE DOMAIN-CONTAINING PROTEIN"/>
    <property type="match status" value="1"/>
</dbReference>
<dbReference type="InterPro" id="IPR039551">
    <property type="entry name" value="Cho/carn_acyl_trans"/>
</dbReference>
<dbReference type="GO" id="GO:0004092">
    <property type="term" value="F:carnitine O-acetyltransferase activity"/>
    <property type="evidence" value="ECO:0007669"/>
    <property type="project" value="TreeGrafter"/>
</dbReference>
<dbReference type="PANTHER" id="PTHR22589">
    <property type="entry name" value="CARNITINE O-ACYLTRANSFERASE"/>
    <property type="match status" value="1"/>
</dbReference>
<reference evidence="3 4" key="1">
    <citation type="submission" date="2019-09" db="EMBL/GenBank/DDBJ databases">
        <title>Bird 10,000 Genomes (B10K) Project - Family phase.</title>
        <authorList>
            <person name="Zhang G."/>
        </authorList>
    </citation>
    <scope>NUCLEOTIDE SEQUENCE [LARGE SCALE GENOMIC DNA]</scope>
    <source>
        <strain evidence="3">B10K-MSB-03</strain>
    </source>
</reference>
<dbReference type="EMBL" id="VZSH01001530">
    <property type="protein sequence ID" value="NWY08461.1"/>
    <property type="molecule type" value="Genomic_DNA"/>
</dbReference>